<evidence type="ECO:0000256" key="4">
    <source>
        <dbReference type="ARBA" id="ARBA00022807"/>
    </source>
</evidence>
<keyword evidence="8" id="KW-1185">Reference proteome</keyword>
<dbReference type="GO" id="GO:0008234">
    <property type="term" value="F:cysteine-type peptidase activity"/>
    <property type="evidence" value="ECO:0007669"/>
    <property type="project" value="UniProtKB-KW"/>
</dbReference>
<name>A0A841BH48_9PSEU</name>
<dbReference type="PANTHER" id="PTHR47053:SF1">
    <property type="entry name" value="MUREIN DD-ENDOPEPTIDASE MEPH-RELATED"/>
    <property type="match status" value="1"/>
</dbReference>
<dbReference type="InterPro" id="IPR000064">
    <property type="entry name" value="NLP_P60_dom"/>
</dbReference>
<feature type="signal peptide" evidence="5">
    <location>
        <begin position="1"/>
        <end position="30"/>
    </location>
</feature>
<dbReference type="InterPro" id="IPR051202">
    <property type="entry name" value="Peptidase_C40"/>
</dbReference>
<dbReference type="Proteomes" id="UP000580861">
    <property type="component" value="Unassembled WGS sequence"/>
</dbReference>
<dbReference type="PROSITE" id="PS51935">
    <property type="entry name" value="NLPC_P60"/>
    <property type="match status" value="1"/>
</dbReference>
<keyword evidence="2" id="KW-0645">Protease</keyword>
<dbReference type="GO" id="GO:0006508">
    <property type="term" value="P:proteolysis"/>
    <property type="evidence" value="ECO:0007669"/>
    <property type="project" value="UniProtKB-KW"/>
</dbReference>
<dbReference type="SUPFAM" id="SSF54001">
    <property type="entry name" value="Cysteine proteinases"/>
    <property type="match status" value="1"/>
</dbReference>
<evidence type="ECO:0000259" key="6">
    <source>
        <dbReference type="PROSITE" id="PS51935"/>
    </source>
</evidence>
<dbReference type="PANTHER" id="PTHR47053">
    <property type="entry name" value="MUREIN DD-ENDOPEPTIDASE MEPH-RELATED"/>
    <property type="match status" value="1"/>
</dbReference>
<evidence type="ECO:0000313" key="7">
    <source>
        <dbReference type="EMBL" id="MBB5857834.1"/>
    </source>
</evidence>
<organism evidence="7 8">
    <name type="scientific">Amycolatopsis umgeniensis</name>
    <dbReference type="NCBI Taxonomy" id="336628"/>
    <lineage>
        <taxon>Bacteria</taxon>
        <taxon>Bacillati</taxon>
        <taxon>Actinomycetota</taxon>
        <taxon>Actinomycetes</taxon>
        <taxon>Pseudonocardiales</taxon>
        <taxon>Pseudonocardiaceae</taxon>
        <taxon>Amycolatopsis</taxon>
    </lineage>
</organism>
<protein>
    <submittedName>
        <fullName evidence="7">Cell wall-associated NlpC family hydrolase</fullName>
    </submittedName>
</protein>
<gene>
    <name evidence="7" type="ORF">HDA45_007921</name>
</gene>
<keyword evidence="3 7" id="KW-0378">Hydrolase</keyword>
<dbReference type="EMBL" id="JACHMX010000001">
    <property type="protein sequence ID" value="MBB5857834.1"/>
    <property type="molecule type" value="Genomic_DNA"/>
</dbReference>
<dbReference type="AlphaFoldDB" id="A0A841BH48"/>
<keyword evidence="5" id="KW-0732">Signal</keyword>
<feature type="domain" description="NlpC/P60" evidence="6">
    <location>
        <begin position="227"/>
        <end position="350"/>
    </location>
</feature>
<reference evidence="7 8" key="1">
    <citation type="submission" date="2020-08" db="EMBL/GenBank/DDBJ databases">
        <title>Sequencing the genomes of 1000 actinobacteria strains.</title>
        <authorList>
            <person name="Klenk H.-P."/>
        </authorList>
    </citation>
    <scope>NUCLEOTIDE SEQUENCE [LARGE SCALE GENOMIC DNA]</scope>
    <source>
        <strain evidence="7 8">DSM 45272</strain>
    </source>
</reference>
<evidence type="ECO:0000256" key="5">
    <source>
        <dbReference type="SAM" id="SignalP"/>
    </source>
</evidence>
<evidence type="ECO:0000313" key="8">
    <source>
        <dbReference type="Proteomes" id="UP000580861"/>
    </source>
</evidence>
<dbReference type="InterPro" id="IPR038765">
    <property type="entry name" value="Papain-like_cys_pep_sf"/>
</dbReference>
<evidence type="ECO:0000256" key="3">
    <source>
        <dbReference type="ARBA" id="ARBA00022801"/>
    </source>
</evidence>
<proteinExistence type="inferred from homology"/>
<dbReference type="RefSeq" id="WP_184904280.1">
    <property type="nucleotide sequence ID" value="NZ_JACHMX010000001.1"/>
</dbReference>
<keyword evidence="4" id="KW-0788">Thiol protease</keyword>
<sequence>MTPHRRSPRHPLAATAALMVLGFGALPASAQPAPPTDSQDPMRRYQELGAQAAKADEDLLESQDRLKTRETERDQATAALGRADGDLARAQSAIDRFRPQVEAIARSAMSGERLGNAVLLLDSGSRQEFLDRSSALSVLAGEKARALNGLRDALGTAQAARTTAADARETAQLAANDATTALDQVRTRKKDLDVQIGKVREALGELPASDKAKLGKVQDKGSYLGPPGAANDALQAALSKRGSEYEWGATGPREFDCSGLTSWAYRQAGISLPRTSRQQYTAGKAVPLDGLLPGDLVFYDDGTGDPGAIHHVGMYVGGGKMVDAPTEGQLVDVRSVKGDGHLMGARRIVG</sequence>
<comment type="caution">
    <text evidence="7">The sequence shown here is derived from an EMBL/GenBank/DDBJ whole genome shotgun (WGS) entry which is preliminary data.</text>
</comment>
<evidence type="ECO:0000256" key="2">
    <source>
        <dbReference type="ARBA" id="ARBA00022670"/>
    </source>
</evidence>
<dbReference type="Pfam" id="PF00877">
    <property type="entry name" value="NLPC_P60"/>
    <property type="match status" value="1"/>
</dbReference>
<dbReference type="Gene3D" id="3.90.1720.10">
    <property type="entry name" value="endopeptidase domain like (from Nostoc punctiforme)"/>
    <property type="match status" value="1"/>
</dbReference>
<evidence type="ECO:0000256" key="1">
    <source>
        <dbReference type="ARBA" id="ARBA00007074"/>
    </source>
</evidence>
<comment type="similarity">
    <text evidence="1">Belongs to the peptidase C40 family.</text>
</comment>
<accession>A0A841BH48</accession>
<feature type="chain" id="PRO_5032302511" evidence="5">
    <location>
        <begin position="31"/>
        <end position="350"/>
    </location>
</feature>